<keyword evidence="3" id="KW-1185">Reference proteome</keyword>
<dbReference type="Proteomes" id="UP000008744">
    <property type="component" value="Unassembled WGS sequence"/>
</dbReference>
<name>B4G9U9_DROPE</name>
<evidence type="ECO:0000313" key="3">
    <source>
        <dbReference type="Proteomes" id="UP000008744"/>
    </source>
</evidence>
<organism evidence="3">
    <name type="scientific">Drosophila persimilis</name>
    <name type="common">Fruit fly</name>
    <dbReference type="NCBI Taxonomy" id="7234"/>
    <lineage>
        <taxon>Eukaryota</taxon>
        <taxon>Metazoa</taxon>
        <taxon>Ecdysozoa</taxon>
        <taxon>Arthropoda</taxon>
        <taxon>Hexapoda</taxon>
        <taxon>Insecta</taxon>
        <taxon>Pterygota</taxon>
        <taxon>Neoptera</taxon>
        <taxon>Endopterygota</taxon>
        <taxon>Diptera</taxon>
        <taxon>Brachycera</taxon>
        <taxon>Muscomorpha</taxon>
        <taxon>Ephydroidea</taxon>
        <taxon>Drosophilidae</taxon>
        <taxon>Drosophila</taxon>
        <taxon>Sophophora</taxon>
    </lineage>
</organism>
<dbReference type="OrthoDB" id="7872344at2759"/>
<evidence type="ECO:0000313" key="2">
    <source>
        <dbReference type="EMBL" id="EDW29129.1"/>
    </source>
</evidence>
<proteinExistence type="predicted"/>
<dbReference type="EMBL" id="CH479180">
    <property type="protein sequence ID" value="EDW29129.1"/>
    <property type="molecule type" value="Genomic_DNA"/>
</dbReference>
<reference evidence="2 3" key="1">
    <citation type="journal article" date="2007" name="Nature">
        <title>Evolution of genes and genomes on the Drosophila phylogeny.</title>
        <authorList>
            <consortium name="Drosophila 12 Genomes Consortium"/>
            <person name="Clark A.G."/>
            <person name="Eisen M.B."/>
            <person name="Smith D.R."/>
            <person name="Bergman C.M."/>
            <person name="Oliver B."/>
            <person name="Markow T.A."/>
            <person name="Kaufman T.C."/>
            <person name="Kellis M."/>
            <person name="Gelbart W."/>
            <person name="Iyer V.N."/>
            <person name="Pollard D.A."/>
            <person name="Sackton T.B."/>
            <person name="Larracuente A.M."/>
            <person name="Singh N.D."/>
            <person name="Abad J.P."/>
            <person name="Abt D.N."/>
            <person name="Adryan B."/>
            <person name="Aguade M."/>
            <person name="Akashi H."/>
            <person name="Anderson W.W."/>
            <person name="Aquadro C.F."/>
            <person name="Ardell D.H."/>
            <person name="Arguello R."/>
            <person name="Artieri C.G."/>
            <person name="Barbash D.A."/>
            <person name="Barker D."/>
            <person name="Barsanti P."/>
            <person name="Batterham P."/>
            <person name="Batzoglou S."/>
            <person name="Begun D."/>
            <person name="Bhutkar A."/>
            <person name="Blanco E."/>
            <person name="Bosak S.A."/>
            <person name="Bradley R.K."/>
            <person name="Brand A.D."/>
            <person name="Brent M.R."/>
            <person name="Brooks A.N."/>
            <person name="Brown R.H."/>
            <person name="Butlin R.K."/>
            <person name="Caggese C."/>
            <person name="Calvi B.R."/>
            <person name="Bernardo de Carvalho A."/>
            <person name="Caspi A."/>
            <person name="Castrezana S."/>
            <person name="Celniker S.E."/>
            <person name="Chang J.L."/>
            <person name="Chapple C."/>
            <person name="Chatterji S."/>
            <person name="Chinwalla A."/>
            <person name="Civetta A."/>
            <person name="Clifton S.W."/>
            <person name="Comeron J.M."/>
            <person name="Costello J.C."/>
            <person name="Coyne J.A."/>
            <person name="Daub J."/>
            <person name="David R.G."/>
            <person name="Delcher A.L."/>
            <person name="Delehaunty K."/>
            <person name="Do C.B."/>
            <person name="Ebling H."/>
            <person name="Edwards K."/>
            <person name="Eickbush T."/>
            <person name="Evans J.D."/>
            <person name="Filipski A."/>
            <person name="Findeiss S."/>
            <person name="Freyhult E."/>
            <person name="Fulton L."/>
            <person name="Fulton R."/>
            <person name="Garcia A.C."/>
            <person name="Gardiner A."/>
            <person name="Garfield D.A."/>
            <person name="Garvin B.E."/>
            <person name="Gibson G."/>
            <person name="Gilbert D."/>
            <person name="Gnerre S."/>
            <person name="Godfrey J."/>
            <person name="Good R."/>
            <person name="Gotea V."/>
            <person name="Gravely B."/>
            <person name="Greenberg A.J."/>
            <person name="Griffiths-Jones S."/>
            <person name="Gross S."/>
            <person name="Guigo R."/>
            <person name="Gustafson E.A."/>
            <person name="Haerty W."/>
            <person name="Hahn M.W."/>
            <person name="Halligan D.L."/>
            <person name="Halpern A.L."/>
            <person name="Halter G.M."/>
            <person name="Han M.V."/>
            <person name="Heger A."/>
            <person name="Hillier L."/>
            <person name="Hinrichs A.S."/>
            <person name="Holmes I."/>
            <person name="Hoskins R.A."/>
            <person name="Hubisz M.J."/>
            <person name="Hultmark D."/>
            <person name="Huntley M.A."/>
            <person name="Jaffe D.B."/>
            <person name="Jagadeeshan S."/>
            <person name="Jeck W.R."/>
            <person name="Johnson J."/>
            <person name="Jones C.D."/>
            <person name="Jordan W.C."/>
            <person name="Karpen G.H."/>
            <person name="Kataoka E."/>
            <person name="Keightley P.D."/>
            <person name="Kheradpour P."/>
            <person name="Kirkness E.F."/>
            <person name="Koerich L.B."/>
            <person name="Kristiansen K."/>
            <person name="Kudrna D."/>
            <person name="Kulathinal R.J."/>
            <person name="Kumar S."/>
            <person name="Kwok R."/>
            <person name="Lander E."/>
            <person name="Langley C.H."/>
            <person name="Lapoint R."/>
            <person name="Lazzaro B.P."/>
            <person name="Lee S.J."/>
            <person name="Levesque L."/>
            <person name="Li R."/>
            <person name="Lin C.F."/>
            <person name="Lin M.F."/>
            <person name="Lindblad-Toh K."/>
            <person name="Llopart A."/>
            <person name="Long M."/>
            <person name="Low L."/>
            <person name="Lozovsky E."/>
            <person name="Lu J."/>
            <person name="Luo M."/>
            <person name="Machado C.A."/>
            <person name="Makalowski W."/>
            <person name="Marzo M."/>
            <person name="Matsuda M."/>
            <person name="Matzkin L."/>
            <person name="McAllister B."/>
            <person name="McBride C.S."/>
            <person name="McKernan B."/>
            <person name="McKernan K."/>
            <person name="Mendez-Lago M."/>
            <person name="Minx P."/>
            <person name="Mollenhauer M.U."/>
            <person name="Montooth K."/>
            <person name="Mount S.M."/>
            <person name="Mu X."/>
            <person name="Myers E."/>
            <person name="Negre B."/>
            <person name="Newfeld S."/>
            <person name="Nielsen R."/>
            <person name="Noor M.A."/>
            <person name="O'Grady P."/>
            <person name="Pachter L."/>
            <person name="Papaceit M."/>
            <person name="Parisi M.J."/>
            <person name="Parisi M."/>
            <person name="Parts L."/>
            <person name="Pedersen J.S."/>
            <person name="Pesole G."/>
            <person name="Phillippy A.M."/>
            <person name="Ponting C.P."/>
            <person name="Pop M."/>
            <person name="Porcelli D."/>
            <person name="Powell J.R."/>
            <person name="Prohaska S."/>
            <person name="Pruitt K."/>
            <person name="Puig M."/>
            <person name="Quesneville H."/>
            <person name="Ram K.R."/>
            <person name="Rand D."/>
            <person name="Rasmussen M.D."/>
            <person name="Reed L.K."/>
            <person name="Reenan R."/>
            <person name="Reily A."/>
            <person name="Remington K.A."/>
            <person name="Rieger T.T."/>
            <person name="Ritchie M.G."/>
            <person name="Robin C."/>
            <person name="Rogers Y.H."/>
            <person name="Rohde C."/>
            <person name="Rozas J."/>
            <person name="Rubenfield M.J."/>
            <person name="Ruiz A."/>
            <person name="Russo S."/>
            <person name="Salzberg S.L."/>
            <person name="Sanchez-Gracia A."/>
            <person name="Saranga D.J."/>
            <person name="Sato H."/>
            <person name="Schaeffer S.W."/>
            <person name="Schatz M.C."/>
            <person name="Schlenke T."/>
            <person name="Schwartz R."/>
            <person name="Segarra C."/>
            <person name="Singh R.S."/>
            <person name="Sirot L."/>
            <person name="Sirota M."/>
            <person name="Sisneros N.B."/>
            <person name="Smith C.D."/>
            <person name="Smith T.F."/>
            <person name="Spieth J."/>
            <person name="Stage D.E."/>
            <person name="Stark A."/>
            <person name="Stephan W."/>
            <person name="Strausberg R.L."/>
            <person name="Strempel S."/>
            <person name="Sturgill D."/>
            <person name="Sutton G."/>
            <person name="Sutton G.G."/>
            <person name="Tao W."/>
            <person name="Teichmann S."/>
            <person name="Tobari Y.N."/>
            <person name="Tomimura Y."/>
            <person name="Tsolas J.M."/>
            <person name="Valente V.L."/>
            <person name="Venter E."/>
            <person name="Venter J.C."/>
            <person name="Vicario S."/>
            <person name="Vieira F.G."/>
            <person name="Vilella A.J."/>
            <person name="Villasante A."/>
            <person name="Walenz B."/>
            <person name="Wang J."/>
            <person name="Wasserman M."/>
            <person name="Watts T."/>
            <person name="Wilson D."/>
            <person name="Wilson R.K."/>
            <person name="Wing R.A."/>
            <person name="Wolfner M.F."/>
            <person name="Wong A."/>
            <person name="Wong G.K."/>
            <person name="Wu C.I."/>
            <person name="Wu G."/>
            <person name="Yamamoto D."/>
            <person name="Yang H.P."/>
            <person name="Yang S.P."/>
            <person name="Yorke J.A."/>
            <person name="Yoshida K."/>
            <person name="Zdobnov E."/>
            <person name="Zhang P."/>
            <person name="Zhang Y."/>
            <person name="Zimin A.V."/>
            <person name="Baldwin J."/>
            <person name="Abdouelleil A."/>
            <person name="Abdulkadir J."/>
            <person name="Abebe A."/>
            <person name="Abera B."/>
            <person name="Abreu J."/>
            <person name="Acer S.C."/>
            <person name="Aftuck L."/>
            <person name="Alexander A."/>
            <person name="An P."/>
            <person name="Anderson E."/>
            <person name="Anderson S."/>
            <person name="Arachi H."/>
            <person name="Azer M."/>
            <person name="Bachantsang P."/>
            <person name="Barry A."/>
            <person name="Bayul T."/>
            <person name="Berlin A."/>
            <person name="Bessette D."/>
            <person name="Bloom T."/>
            <person name="Blye J."/>
            <person name="Boguslavskiy L."/>
            <person name="Bonnet C."/>
            <person name="Boukhgalter B."/>
            <person name="Bourzgui I."/>
            <person name="Brown A."/>
            <person name="Cahill P."/>
            <person name="Channer S."/>
            <person name="Cheshatsang Y."/>
            <person name="Chuda L."/>
            <person name="Citroen M."/>
            <person name="Collymore A."/>
            <person name="Cooke P."/>
            <person name="Costello M."/>
            <person name="D'Aco K."/>
            <person name="Daza R."/>
            <person name="De Haan G."/>
            <person name="DeGray S."/>
            <person name="DeMaso C."/>
            <person name="Dhargay N."/>
            <person name="Dooley K."/>
            <person name="Dooley E."/>
            <person name="Doricent M."/>
            <person name="Dorje P."/>
            <person name="Dorjee K."/>
            <person name="Dupes A."/>
            <person name="Elong R."/>
            <person name="Falk J."/>
            <person name="Farina A."/>
            <person name="Faro S."/>
            <person name="Ferguson D."/>
            <person name="Fisher S."/>
            <person name="Foley C.D."/>
            <person name="Franke A."/>
            <person name="Friedrich D."/>
            <person name="Gadbois L."/>
            <person name="Gearin G."/>
            <person name="Gearin C.R."/>
            <person name="Giannoukos G."/>
            <person name="Goode T."/>
            <person name="Graham J."/>
            <person name="Grandbois E."/>
            <person name="Grewal S."/>
            <person name="Gyaltsen K."/>
            <person name="Hafez N."/>
            <person name="Hagos B."/>
            <person name="Hall J."/>
            <person name="Henson C."/>
            <person name="Hollinger A."/>
            <person name="Honan T."/>
            <person name="Huard M.D."/>
            <person name="Hughes L."/>
            <person name="Hurhula B."/>
            <person name="Husby M.E."/>
            <person name="Kamat A."/>
            <person name="Kanga B."/>
            <person name="Kashin S."/>
            <person name="Khazanovich D."/>
            <person name="Kisner P."/>
            <person name="Lance K."/>
            <person name="Lara M."/>
            <person name="Lee W."/>
            <person name="Lennon N."/>
            <person name="Letendre F."/>
            <person name="LeVine R."/>
            <person name="Lipovsky A."/>
            <person name="Liu X."/>
            <person name="Liu J."/>
            <person name="Liu S."/>
            <person name="Lokyitsang T."/>
            <person name="Lokyitsang Y."/>
            <person name="Lubonja R."/>
            <person name="Lui A."/>
            <person name="MacDonald P."/>
            <person name="Magnisalis V."/>
            <person name="Maru K."/>
            <person name="Matthews C."/>
            <person name="McCusker W."/>
            <person name="McDonough S."/>
            <person name="Mehta T."/>
            <person name="Meldrim J."/>
            <person name="Meneus L."/>
            <person name="Mihai O."/>
            <person name="Mihalev A."/>
            <person name="Mihova T."/>
            <person name="Mittelman R."/>
            <person name="Mlenga V."/>
            <person name="Montmayeur A."/>
            <person name="Mulrain L."/>
            <person name="Navidi A."/>
            <person name="Naylor J."/>
            <person name="Negash T."/>
            <person name="Nguyen T."/>
            <person name="Nguyen N."/>
            <person name="Nicol R."/>
            <person name="Norbu C."/>
            <person name="Norbu N."/>
            <person name="Novod N."/>
            <person name="O'Neill B."/>
            <person name="Osman S."/>
            <person name="Markiewicz E."/>
            <person name="Oyono O.L."/>
            <person name="Patti C."/>
            <person name="Phunkhang P."/>
            <person name="Pierre F."/>
            <person name="Priest M."/>
            <person name="Raghuraman S."/>
            <person name="Rege F."/>
            <person name="Reyes R."/>
            <person name="Rise C."/>
            <person name="Rogov P."/>
            <person name="Ross K."/>
            <person name="Ryan E."/>
            <person name="Settipalli S."/>
            <person name="Shea T."/>
            <person name="Sherpa N."/>
            <person name="Shi L."/>
            <person name="Shih D."/>
            <person name="Sparrow T."/>
            <person name="Spaulding J."/>
            <person name="Stalker J."/>
            <person name="Stange-Thomann N."/>
            <person name="Stavropoulos S."/>
            <person name="Stone C."/>
            <person name="Strader C."/>
            <person name="Tesfaye S."/>
            <person name="Thomson T."/>
            <person name="Thoulutsang Y."/>
            <person name="Thoulutsang D."/>
            <person name="Topham K."/>
            <person name="Topping I."/>
            <person name="Tsamla T."/>
            <person name="Vassiliev H."/>
            <person name="Vo A."/>
            <person name="Wangchuk T."/>
            <person name="Wangdi T."/>
            <person name="Weiand M."/>
            <person name="Wilkinson J."/>
            <person name="Wilson A."/>
            <person name="Yadav S."/>
            <person name="Young G."/>
            <person name="Yu Q."/>
            <person name="Zembek L."/>
            <person name="Zhong D."/>
            <person name="Zimmer A."/>
            <person name="Zwirko Z."/>
            <person name="Jaffe D.B."/>
            <person name="Alvarez P."/>
            <person name="Brockman W."/>
            <person name="Butler J."/>
            <person name="Chin C."/>
            <person name="Gnerre S."/>
            <person name="Grabherr M."/>
            <person name="Kleber M."/>
            <person name="Mauceli E."/>
            <person name="MacCallum I."/>
        </authorList>
    </citation>
    <scope>NUCLEOTIDE SEQUENCE [LARGE SCALE GENOMIC DNA]</scope>
    <source>
        <strain evidence="3">MSH-3 / Tucson 14011-0111.49</strain>
    </source>
</reference>
<feature type="compositionally biased region" description="Low complexity" evidence="1">
    <location>
        <begin position="132"/>
        <end position="153"/>
    </location>
</feature>
<dbReference type="PhylomeDB" id="B4G9U9"/>
<evidence type="ECO:0000256" key="1">
    <source>
        <dbReference type="SAM" id="MobiDB-lite"/>
    </source>
</evidence>
<dbReference type="AlphaFoldDB" id="B4G9U9"/>
<feature type="compositionally biased region" description="Basic and acidic residues" evidence="1">
    <location>
        <begin position="65"/>
        <end position="86"/>
    </location>
</feature>
<accession>B4G9U9</accession>
<protein>
    <submittedName>
        <fullName evidence="2">GL18580</fullName>
    </submittedName>
</protein>
<dbReference type="STRING" id="7234.B4G9U9"/>
<sequence length="250" mass="28336">MHYDLNSDELLDERNFEYPAMRSGPSGASHHGHLSRGGRLMDDQEFEREEPQIRMTSSRYGPSTRIDDPRDLPRGATVVDRDEYSPHRGGGSSRRMLNAIPKPKPLPLSQVPMRPFIPPLTHTGNPLHPQPHSSGQWLSSSSASSLAHTTSFSQPRSRRELYPLRHQPQSYPQARPHSLRHTHSYTGPSSEYHRHPVQETSFAHPPRAARGDPFRPVPSLSNVEAVTHAIRNKIILEEDEEDILGSDRFY</sequence>
<dbReference type="HOGENOM" id="CLU_1112318_0_0_1"/>
<feature type="region of interest" description="Disordered" evidence="1">
    <location>
        <begin position="16"/>
        <end position="219"/>
    </location>
</feature>
<gene>
    <name evidence="2" type="primary">Dper\GL18580</name>
    <name evidence="2" type="ORF">Dper_GL18580</name>
</gene>
<dbReference type="OMA" id="THWHTSQ"/>
<dbReference type="eggNOG" id="ENOG502T8ZC">
    <property type="taxonomic scope" value="Eukaryota"/>
</dbReference>